<dbReference type="InterPro" id="IPR018060">
    <property type="entry name" value="HTH_AraC"/>
</dbReference>
<keyword evidence="3" id="KW-0804">Transcription</keyword>
<dbReference type="PANTHER" id="PTHR46796:SF12">
    <property type="entry name" value="HTH-TYPE DNA-BINDING TRANSCRIPTIONAL ACTIVATOR EUTR"/>
    <property type="match status" value="1"/>
</dbReference>
<gene>
    <name evidence="5" type="ORF">EV667_2870</name>
</gene>
<dbReference type="Gene3D" id="1.10.10.60">
    <property type="entry name" value="Homeodomain-like"/>
    <property type="match status" value="1"/>
</dbReference>
<evidence type="ECO:0000259" key="4">
    <source>
        <dbReference type="PROSITE" id="PS01124"/>
    </source>
</evidence>
<dbReference type="InterPro" id="IPR050204">
    <property type="entry name" value="AraC_XylS_family_regulators"/>
</dbReference>
<sequence>MREASSIDDAVSGVPPIACSTLIEHADHQAALQPWIPMECIQLGRGHILAQLDSLDLNCQQVVRERQQAAIQKFGLTPFNICTLSYCTPNPAFRFSELGAGDDKTVFFMPANTEFDLRVPAGVETNYISLDQQEFLRAARVLNPRGWEHPPTTIRQLAALQKPELREVIDLCFAVAHAASARGEAPDDAAMRHLLVQATQHLATLAQGVHPPPSRTAHLRSFHICRLARDFAEHRLEGDELPTVFDICCEVGVCERTLQYAFRDYIGMSPMAYLRLLRLNRVRAVLRVSSPRGTTVTRVAMRFGFLHLGRLAQDYRRAFGEPPSVTLAS</sequence>
<dbReference type="InterPro" id="IPR018062">
    <property type="entry name" value="HTH_AraC-typ_CS"/>
</dbReference>
<dbReference type="Pfam" id="PF12833">
    <property type="entry name" value="HTH_18"/>
    <property type="match status" value="1"/>
</dbReference>
<dbReference type="PANTHER" id="PTHR46796">
    <property type="entry name" value="HTH-TYPE TRANSCRIPTIONAL ACTIVATOR RHAS-RELATED"/>
    <property type="match status" value="1"/>
</dbReference>
<dbReference type="GO" id="GO:0043565">
    <property type="term" value="F:sequence-specific DNA binding"/>
    <property type="evidence" value="ECO:0007669"/>
    <property type="project" value="InterPro"/>
</dbReference>
<keyword evidence="6" id="KW-1185">Reference proteome</keyword>
<dbReference type="SMART" id="SM00342">
    <property type="entry name" value="HTH_ARAC"/>
    <property type="match status" value="1"/>
</dbReference>
<dbReference type="PROSITE" id="PS01124">
    <property type="entry name" value="HTH_ARAC_FAMILY_2"/>
    <property type="match status" value="1"/>
</dbReference>
<keyword evidence="2" id="KW-0238">DNA-binding</keyword>
<evidence type="ECO:0000256" key="3">
    <source>
        <dbReference type="ARBA" id="ARBA00023163"/>
    </source>
</evidence>
<proteinExistence type="predicted"/>
<reference evidence="5 6" key="1">
    <citation type="submission" date="2019-03" db="EMBL/GenBank/DDBJ databases">
        <title>Genomic Encyclopedia of Type Strains, Phase IV (KMG-IV): sequencing the most valuable type-strain genomes for metagenomic binning, comparative biology and taxonomic classification.</title>
        <authorList>
            <person name="Goeker M."/>
        </authorList>
    </citation>
    <scope>NUCLEOTIDE SEQUENCE [LARGE SCALE GENOMIC DNA]</scope>
    <source>
        <strain evidence="5 6">DSM 101</strain>
    </source>
</reference>
<dbReference type="RefSeq" id="WP_165901612.1">
    <property type="nucleotide sequence ID" value="NZ_SMFY01000002.1"/>
</dbReference>
<name>A0A4V2PJN1_ANCAQ</name>
<keyword evidence="1" id="KW-0805">Transcription regulation</keyword>
<evidence type="ECO:0000313" key="6">
    <source>
        <dbReference type="Proteomes" id="UP000295030"/>
    </source>
</evidence>
<dbReference type="PROSITE" id="PS00041">
    <property type="entry name" value="HTH_ARAC_FAMILY_1"/>
    <property type="match status" value="1"/>
</dbReference>
<accession>A0A4V2PJN1</accession>
<dbReference type="EMBL" id="SMFY01000002">
    <property type="protein sequence ID" value="TCK28856.1"/>
    <property type="molecule type" value="Genomic_DNA"/>
</dbReference>
<comment type="caution">
    <text evidence="5">The sequence shown here is derived from an EMBL/GenBank/DDBJ whole genome shotgun (WGS) entry which is preliminary data.</text>
</comment>
<dbReference type="Proteomes" id="UP000295030">
    <property type="component" value="Unassembled WGS sequence"/>
</dbReference>
<dbReference type="AlphaFoldDB" id="A0A4V2PJN1"/>
<organism evidence="5 6">
    <name type="scientific">Ancylobacter aquaticus</name>
    <dbReference type="NCBI Taxonomy" id="100"/>
    <lineage>
        <taxon>Bacteria</taxon>
        <taxon>Pseudomonadati</taxon>
        <taxon>Pseudomonadota</taxon>
        <taxon>Alphaproteobacteria</taxon>
        <taxon>Hyphomicrobiales</taxon>
        <taxon>Xanthobacteraceae</taxon>
        <taxon>Ancylobacter</taxon>
    </lineage>
</organism>
<feature type="domain" description="HTH araC/xylS-type" evidence="4">
    <location>
        <begin position="226"/>
        <end position="329"/>
    </location>
</feature>
<evidence type="ECO:0000256" key="1">
    <source>
        <dbReference type="ARBA" id="ARBA00023015"/>
    </source>
</evidence>
<evidence type="ECO:0000256" key="2">
    <source>
        <dbReference type="ARBA" id="ARBA00023125"/>
    </source>
</evidence>
<protein>
    <submittedName>
        <fullName evidence="5">AraC family ethanolamine operon transcriptional activator</fullName>
    </submittedName>
</protein>
<dbReference type="GO" id="GO:0003700">
    <property type="term" value="F:DNA-binding transcription factor activity"/>
    <property type="evidence" value="ECO:0007669"/>
    <property type="project" value="InterPro"/>
</dbReference>
<evidence type="ECO:0000313" key="5">
    <source>
        <dbReference type="EMBL" id="TCK28856.1"/>
    </source>
</evidence>